<evidence type="ECO:0000313" key="3">
    <source>
        <dbReference type="Proteomes" id="UP000259273"/>
    </source>
</evidence>
<feature type="region of interest" description="Disordered" evidence="1">
    <location>
        <begin position="1"/>
        <end position="24"/>
    </location>
</feature>
<name>A0A3C1KMS9_9GAMM</name>
<reference evidence="2 3" key="1">
    <citation type="journal article" date="2018" name="Nat. Biotechnol.">
        <title>A standardized bacterial taxonomy based on genome phylogeny substantially revises the tree of life.</title>
        <authorList>
            <person name="Parks D.H."/>
            <person name="Chuvochina M."/>
            <person name="Waite D.W."/>
            <person name="Rinke C."/>
            <person name="Skarshewski A."/>
            <person name="Chaumeil P.A."/>
            <person name="Hugenholtz P."/>
        </authorList>
    </citation>
    <scope>NUCLEOTIDE SEQUENCE [LARGE SCALE GENOMIC DNA]</scope>
    <source>
        <strain evidence="2">UBA9158</strain>
    </source>
</reference>
<protein>
    <recommendedName>
        <fullName evidence="4">TonB-dependent receptor-like beta-barrel domain-containing protein</fullName>
    </recommendedName>
</protein>
<proteinExistence type="predicted"/>
<sequence length="147" mass="15948">MCGRRRQRPELPLQTNGDQNIGPLDDGDTWGAGPSAMALKLVGPWTFGALVNHVTDITGDNDHLNTSFIQPFLVYTTASATSFALNMETTYDWDAKETAMPVNMEVNQVSKIGSQLSYSAISSRNIRAMRSPHSVPSISAFPTSGKT</sequence>
<gene>
    <name evidence="2" type="ORF">DCP75_07265</name>
</gene>
<dbReference type="EMBL" id="DMND01000101">
    <property type="protein sequence ID" value="HAN27506.1"/>
    <property type="molecule type" value="Genomic_DNA"/>
</dbReference>
<evidence type="ECO:0008006" key="4">
    <source>
        <dbReference type="Google" id="ProtNLM"/>
    </source>
</evidence>
<accession>A0A3C1KMS9</accession>
<dbReference type="Proteomes" id="UP000259273">
    <property type="component" value="Unassembled WGS sequence"/>
</dbReference>
<evidence type="ECO:0000313" key="2">
    <source>
        <dbReference type="EMBL" id="HAN27506.1"/>
    </source>
</evidence>
<evidence type="ECO:0000256" key="1">
    <source>
        <dbReference type="SAM" id="MobiDB-lite"/>
    </source>
</evidence>
<organism evidence="2 3">
    <name type="scientific">Haliea salexigens</name>
    <dbReference type="NCBI Taxonomy" id="287487"/>
    <lineage>
        <taxon>Bacteria</taxon>
        <taxon>Pseudomonadati</taxon>
        <taxon>Pseudomonadota</taxon>
        <taxon>Gammaproteobacteria</taxon>
        <taxon>Cellvibrionales</taxon>
        <taxon>Halieaceae</taxon>
        <taxon>Haliea</taxon>
    </lineage>
</organism>
<dbReference type="AlphaFoldDB" id="A0A3C1KMS9"/>
<comment type="caution">
    <text evidence="2">The sequence shown here is derived from an EMBL/GenBank/DDBJ whole genome shotgun (WGS) entry which is preliminary data.</text>
</comment>